<dbReference type="Proteomes" id="UP000298652">
    <property type="component" value="Chromosome 9"/>
</dbReference>
<evidence type="ECO:0000313" key="1">
    <source>
        <dbReference type="EMBL" id="TKV95201.1"/>
    </source>
</evidence>
<sequence>MPKQISPVYQSSIVYALYNSFMHTDEGLKEVLYQVLGNIGWTFTISHPCRVCGGWQANITLSSSTALVTIFGETFHMPYKARDSAYIYALDYVDRFIGIDIIDINRSLYVVMINAHDVDDPRL</sequence>
<organism evidence="1 2">
    <name type="scientific">Setaria viridis</name>
    <name type="common">Green bristlegrass</name>
    <name type="synonym">Setaria italica subsp. viridis</name>
    <dbReference type="NCBI Taxonomy" id="4556"/>
    <lineage>
        <taxon>Eukaryota</taxon>
        <taxon>Viridiplantae</taxon>
        <taxon>Streptophyta</taxon>
        <taxon>Embryophyta</taxon>
        <taxon>Tracheophyta</taxon>
        <taxon>Spermatophyta</taxon>
        <taxon>Magnoliopsida</taxon>
        <taxon>Liliopsida</taxon>
        <taxon>Poales</taxon>
        <taxon>Poaceae</taxon>
        <taxon>PACMAD clade</taxon>
        <taxon>Panicoideae</taxon>
        <taxon>Panicodae</taxon>
        <taxon>Paniceae</taxon>
        <taxon>Cenchrinae</taxon>
        <taxon>Setaria</taxon>
    </lineage>
</organism>
<evidence type="ECO:0000313" key="2">
    <source>
        <dbReference type="Proteomes" id="UP000298652"/>
    </source>
</evidence>
<keyword evidence="2" id="KW-1185">Reference proteome</keyword>
<name>A0A4U6T2F6_SETVI</name>
<dbReference type="Gramene" id="TKV95201">
    <property type="protein sequence ID" value="TKV95201"/>
    <property type="gene ID" value="SEVIR_9G346600v2"/>
</dbReference>
<reference evidence="1" key="1">
    <citation type="submission" date="2019-03" db="EMBL/GenBank/DDBJ databases">
        <title>WGS assembly of Setaria viridis.</title>
        <authorList>
            <person name="Huang P."/>
            <person name="Jenkins J."/>
            <person name="Grimwood J."/>
            <person name="Barry K."/>
            <person name="Healey A."/>
            <person name="Mamidi S."/>
            <person name="Sreedasyam A."/>
            <person name="Shu S."/>
            <person name="Feldman M."/>
            <person name="Wu J."/>
            <person name="Yu Y."/>
            <person name="Chen C."/>
            <person name="Johnson J."/>
            <person name="Rokhsar D."/>
            <person name="Baxter I."/>
            <person name="Schmutz J."/>
            <person name="Brutnell T."/>
            <person name="Kellogg E."/>
        </authorList>
    </citation>
    <scope>NUCLEOTIDE SEQUENCE [LARGE SCALE GENOMIC DNA]</scope>
</reference>
<dbReference type="EMBL" id="CM016560">
    <property type="protein sequence ID" value="TKV95201.1"/>
    <property type="molecule type" value="Genomic_DNA"/>
</dbReference>
<proteinExistence type="predicted"/>
<protein>
    <submittedName>
        <fullName evidence="1">Uncharacterized protein</fullName>
    </submittedName>
</protein>
<accession>A0A4U6T2F6</accession>
<gene>
    <name evidence="1" type="ORF">SEVIR_9G346600v2</name>
</gene>
<dbReference type="AlphaFoldDB" id="A0A4U6T2F6"/>